<keyword evidence="1" id="KW-0732">Signal</keyword>
<comment type="caution">
    <text evidence="2">The sequence shown here is derived from an EMBL/GenBank/DDBJ whole genome shotgun (WGS) entry which is preliminary data.</text>
</comment>
<keyword evidence="3" id="KW-1185">Reference proteome</keyword>
<organism evidence="2 3">
    <name type="scientific">Pelagomonas calceolata</name>
    <dbReference type="NCBI Taxonomy" id="35677"/>
    <lineage>
        <taxon>Eukaryota</taxon>
        <taxon>Sar</taxon>
        <taxon>Stramenopiles</taxon>
        <taxon>Ochrophyta</taxon>
        <taxon>Pelagophyceae</taxon>
        <taxon>Pelagomonadales</taxon>
        <taxon>Pelagomonadaceae</taxon>
        <taxon>Pelagomonas</taxon>
    </lineage>
</organism>
<dbReference type="OrthoDB" id="414863at2759"/>
<dbReference type="Proteomes" id="UP000789595">
    <property type="component" value="Unassembled WGS sequence"/>
</dbReference>
<sequence length="599" mass="66262">MRPRLALLAALLLALVAWKFLYLHPHLDSGAAPRGRTYGETGDGFDATGEDLEEGWREEFAKRLEADRLLKATPPPQSNVCVKVSPDDGFGRLSISFKGDGAAMSVCEAKTRCRRMGKRCAGIVRVNDKTTFLTRDELFNAVQRSGTSATLFVALYGKAGDALRNALRRYDASGRLQMRAAAYAADGGAPVFRNTTIHDTTVYDVAQARSEFWLDIPNQKLSTVDGGLCAAKEACARHKRCRSFVYRVRDGAAVLYAGSQIAPPQAPQTVMRRNQQRNKAKTVRRIYRKVGNAPQKKRVCVASDGAVSPMNDEVVDGAPLLGDRRPTVLGEKPRVVVTLTTLPGRIHQIRKVLESLLQQTLAADEIRVYTPTHSAREQRAYATPPWLAAMAPRVRLVRIEKDYGPATKVIPAVRDGLANGDDALLVVVDDDTLYPPRLLETFASWSRRFPDAVVSATGWPVTRSLRYPHWTENYLVYGNELHAPHPVSVVRGNCGFAVKAKFFDGKLWEEMARAPPGATVMDDVWISGHLARRRVKRFVVPFDGDQYTADPRLENVVTLDSNLGTGVSNRAAANEIALNYFRGAWDVVWDPPLQEPKTT</sequence>
<name>A0A8J2T2T6_9STRA</name>
<gene>
    <name evidence="2" type="ORF">PECAL_6P15150</name>
</gene>
<accession>A0A8J2T2T6</accession>
<dbReference type="SUPFAM" id="SSF53448">
    <property type="entry name" value="Nucleotide-diphospho-sugar transferases"/>
    <property type="match status" value="1"/>
</dbReference>
<dbReference type="EMBL" id="CAKKNE010000006">
    <property type="protein sequence ID" value="CAH0379878.1"/>
    <property type="molecule type" value="Genomic_DNA"/>
</dbReference>
<proteinExistence type="predicted"/>
<evidence type="ECO:0000313" key="3">
    <source>
        <dbReference type="Proteomes" id="UP000789595"/>
    </source>
</evidence>
<dbReference type="AlphaFoldDB" id="A0A8J2T2T6"/>
<feature type="chain" id="PRO_5035173855" description="Glycosyltransferase 2-like domain-containing protein" evidence="1">
    <location>
        <begin position="24"/>
        <end position="599"/>
    </location>
</feature>
<dbReference type="CDD" id="cd00761">
    <property type="entry name" value="Glyco_tranf_GTA_type"/>
    <property type="match status" value="1"/>
</dbReference>
<protein>
    <recommendedName>
        <fullName evidence="4">Glycosyltransferase 2-like domain-containing protein</fullName>
    </recommendedName>
</protein>
<evidence type="ECO:0008006" key="4">
    <source>
        <dbReference type="Google" id="ProtNLM"/>
    </source>
</evidence>
<evidence type="ECO:0000256" key="1">
    <source>
        <dbReference type="SAM" id="SignalP"/>
    </source>
</evidence>
<feature type="signal peptide" evidence="1">
    <location>
        <begin position="1"/>
        <end position="23"/>
    </location>
</feature>
<reference evidence="2" key="1">
    <citation type="submission" date="2021-11" db="EMBL/GenBank/DDBJ databases">
        <authorList>
            <consortium name="Genoscope - CEA"/>
            <person name="William W."/>
        </authorList>
    </citation>
    <scope>NUCLEOTIDE SEQUENCE</scope>
</reference>
<dbReference type="InterPro" id="IPR029044">
    <property type="entry name" value="Nucleotide-diphossugar_trans"/>
</dbReference>
<evidence type="ECO:0000313" key="2">
    <source>
        <dbReference type="EMBL" id="CAH0379878.1"/>
    </source>
</evidence>